<keyword evidence="8" id="KW-1185">Reference proteome</keyword>
<sequence>MLKLLIINLIMIIGCVQSEGLESTLKLVYSDAKFVPVNLVESLSVLSSVQLLIKCLQSCNQNILCRTFDYDPSAFTCELYQGDMSTGTLLSSSPSIIGSVYFSSHLYTVYGASCDRCLTNRYLICVNGACQCPLTTFWDGVICQNQLYFGAICVSTSSCRQALNLTCYNSLCVCTNSTLYWNGTGCHRVLQWNRTGIVVAGVTNVSGITPNLLNKPCYAFVASDDNLYIADTSNARVQKWLPNATSGLTLAGNGTSGSASNQLYFPTCVYVDRNFNLYISDLVNYRIQYWQINASFGATVAGTSVSGNTSNTFGSVYGFWVDISRNIYVVDLSNHRVMKWPFNGTSGMLVAGGNGGGNSNNQLYSPYGIYVDELNSVMYIANWNGYTVMKWVLGALSGTFIVGTPGTFGLTPSELYTPQHIQFDKNGNMYVLDTNNQRVQMFQRNSSVGITIAGQTGTLSDDDNKLRVFKSTTEDVSHWCITINVSPPHRGEVSLIEQDAAKSFTHHEKQFIKTRKEKIFDLTRLKPGDHISFYRSDLHYSHHGIVKEASENHLIIIHYFNTVENAWGSLIKGSLYIAKVIESEWPFDSDKEELYLHHYDDIQCFSNEETLTRALSNLGETGYSLFSNNCEHWARWCRSGENYSEQVIQFRQRIQQKSAALLIVDPIAFIVKDVATVGADTFGIFLGRVAGGLVLTAVEGVSTAVDINRKHNDYNKGSLSVLAFKKYVVRRITSAAGTVIGGSAGMIVGTILIPVPILGSTIGGVTGSIGGKIIGGIAGIGVSKVVEVYEKLKRQKIMNMTTIPQLMANLSLESQLVQGLLTTTSTNDNRKLLEENNDISTYASAAELINNSNPTSKSLYPSVAEFLDSNEYMETFSDKECIMATNLSADILSTSNDTDSYDYFVLTPLPDNNDDQQFIKAVDLLVLRWPSNKWDFSEETVLEIKELTD</sequence>
<evidence type="ECO:0000259" key="5">
    <source>
        <dbReference type="PROSITE" id="PS51934"/>
    </source>
</evidence>
<dbReference type="CDD" id="cd05819">
    <property type="entry name" value="NHL"/>
    <property type="match status" value="1"/>
</dbReference>
<feature type="repeat" description="NHL" evidence="2">
    <location>
        <begin position="402"/>
        <end position="445"/>
    </location>
</feature>
<dbReference type="Proteomes" id="UP000681722">
    <property type="component" value="Unassembled WGS sequence"/>
</dbReference>
<dbReference type="Gene3D" id="3.90.1720.10">
    <property type="entry name" value="endopeptidase domain like (from Nostoc punctiforme)"/>
    <property type="match status" value="1"/>
</dbReference>
<dbReference type="SUPFAM" id="SSF57184">
    <property type="entry name" value="Growth factor receptor domain"/>
    <property type="match status" value="1"/>
</dbReference>
<dbReference type="PROSITE" id="PS51257">
    <property type="entry name" value="PROKAR_LIPOPROTEIN"/>
    <property type="match status" value="1"/>
</dbReference>
<keyword evidence="3" id="KW-0732">Signal</keyword>
<evidence type="ECO:0000313" key="7">
    <source>
        <dbReference type="EMBL" id="CAF3943209.1"/>
    </source>
</evidence>
<dbReference type="InterPro" id="IPR003609">
    <property type="entry name" value="Pan_app"/>
</dbReference>
<dbReference type="InterPro" id="IPR001258">
    <property type="entry name" value="NHL_repeat"/>
</dbReference>
<name>A0A814UVD5_9BILA</name>
<dbReference type="InterPro" id="IPR050952">
    <property type="entry name" value="TRIM-NHL_E3_ligases"/>
</dbReference>
<keyword evidence="1" id="KW-0677">Repeat</keyword>
<feature type="signal peptide" evidence="3">
    <location>
        <begin position="1"/>
        <end position="18"/>
    </location>
</feature>
<organism evidence="6 8">
    <name type="scientific">Didymodactylos carnosus</name>
    <dbReference type="NCBI Taxonomy" id="1234261"/>
    <lineage>
        <taxon>Eukaryota</taxon>
        <taxon>Metazoa</taxon>
        <taxon>Spiralia</taxon>
        <taxon>Gnathifera</taxon>
        <taxon>Rotifera</taxon>
        <taxon>Eurotatoria</taxon>
        <taxon>Bdelloidea</taxon>
        <taxon>Philodinida</taxon>
        <taxon>Philodinidae</taxon>
        <taxon>Didymodactylos</taxon>
    </lineage>
</organism>
<dbReference type="InterPro" id="IPR011042">
    <property type="entry name" value="6-blade_b-propeller_TolB-like"/>
</dbReference>
<evidence type="ECO:0000256" key="1">
    <source>
        <dbReference type="ARBA" id="ARBA00022737"/>
    </source>
</evidence>
<dbReference type="EMBL" id="CAJOBC010007793">
    <property type="protein sequence ID" value="CAF3943209.1"/>
    <property type="molecule type" value="Genomic_DNA"/>
</dbReference>
<evidence type="ECO:0000259" key="4">
    <source>
        <dbReference type="PROSITE" id="PS50948"/>
    </source>
</evidence>
<proteinExistence type="predicted"/>
<dbReference type="InterPro" id="IPR009030">
    <property type="entry name" value="Growth_fac_rcpt_cys_sf"/>
</dbReference>
<evidence type="ECO:0000313" key="6">
    <source>
        <dbReference type="EMBL" id="CAF1178981.1"/>
    </source>
</evidence>
<dbReference type="EMBL" id="CAJNOQ010007792">
    <property type="protein sequence ID" value="CAF1178981.1"/>
    <property type="molecule type" value="Genomic_DNA"/>
</dbReference>
<dbReference type="PANTHER" id="PTHR24104">
    <property type="entry name" value="E3 UBIQUITIN-PROTEIN LIGASE NHLRC1-RELATED"/>
    <property type="match status" value="1"/>
</dbReference>
<comment type="caution">
    <text evidence="6">The sequence shown here is derived from an EMBL/GenBank/DDBJ whole genome shotgun (WGS) entry which is preliminary data.</text>
</comment>
<dbReference type="Pfam" id="PF00024">
    <property type="entry name" value="PAN_1"/>
    <property type="match status" value="1"/>
</dbReference>
<dbReference type="PROSITE" id="PS51934">
    <property type="entry name" value="LRAT"/>
    <property type="match status" value="1"/>
</dbReference>
<reference evidence="6" key="1">
    <citation type="submission" date="2021-02" db="EMBL/GenBank/DDBJ databases">
        <authorList>
            <person name="Nowell W R."/>
        </authorList>
    </citation>
    <scope>NUCLEOTIDE SEQUENCE</scope>
</reference>
<gene>
    <name evidence="6" type="ORF">GPM918_LOCUS22595</name>
    <name evidence="7" type="ORF">SRO942_LOCUS22594</name>
</gene>
<dbReference type="SUPFAM" id="SSF101898">
    <property type="entry name" value="NHL repeat"/>
    <property type="match status" value="1"/>
</dbReference>
<feature type="chain" id="PRO_5036226166" evidence="3">
    <location>
        <begin position="19"/>
        <end position="949"/>
    </location>
</feature>
<dbReference type="GO" id="GO:0008270">
    <property type="term" value="F:zinc ion binding"/>
    <property type="evidence" value="ECO:0007669"/>
    <property type="project" value="UniProtKB-KW"/>
</dbReference>
<feature type="domain" description="LRAT" evidence="5">
    <location>
        <begin position="532"/>
        <end position="646"/>
    </location>
</feature>
<dbReference type="SUPFAM" id="SSF57414">
    <property type="entry name" value="Hairpin loop containing domain-like"/>
    <property type="match status" value="1"/>
</dbReference>
<dbReference type="Pfam" id="PF04970">
    <property type="entry name" value="LRAT"/>
    <property type="match status" value="1"/>
</dbReference>
<dbReference type="AlphaFoldDB" id="A0A814UVD5"/>
<dbReference type="Proteomes" id="UP000663829">
    <property type="component" value="Unassembled WGS sequence"/>
</dbReference>
<evidence type="ECO:0000313" key="8">
    <source>
        <dbReference type="Proteomes" id="UP000663829"/>
    </source>
</evidence>
<accession>A0A814UVD5</accession>
<dbReference type="OrthoDB" id="421951at2759"/>
<dbReference type="PROSITE" id="PS50948">
    <property type="entry name" value="PAN"/>
    <property type="match status" value="1"/>
</dbReference>
<protein>
    <submittedName>
        <fullName evidence="6">Uncharacterized protein</fullName>
    </submittedName>
</protein>
<dbReference type="PANTHER" id="PTHR24104:SF25">
    <property type="entry name" value="PROTEIN LIN-41"/>
    <property type="match status" value="1"/>
</dbReference>
<dbReference type="Gene3D" id="2.120.10.30">
    <property type="entry name" value="TolB, C-terminal domain"/>
    <property type="match status" value="2"/>
</dbReference>
<feature type="domain" description="Apple" evidence="4">
    <location>
        <begin position="15"/>
        <end position="106"/>
    </location>
</feature>
<evidence type="ECO:0000256" key="2">
    <source>
        <dbReference type="PROSITE-ProRule" id="PRU00504"/>
    </source>
</evidence>
<dbReference type="InterPro" id="IPR007053">
    <property type="entry name" value="LRAT_dom"/>
</dbReference>
<dbReference type="PROSITE" id="PS51125">
    <property type="entry name" value="NHL"/>
    <property type="match status" value="1"/>
</dbReference>
<evidence type="ECO:0000256" key="3">
    <source>
        <dbReference type="SAM" id="SignalP"/>
    </source>
</evidence>